<dbReference type="InterPro" id="IPR008258">
    <property type="entry name" value="Transglycosylase_SLT_dom_1"/>
</dbReference>
<comment type="caution">
    <text evidence="4">The sequence shown here is derived from an EMBL/GenBank/DDBJ whole genome shotgun (WGS) entry which is preliminary data.</text>
</comment>
<dbReference type="OrthoDB" id="92254at2"/>
<dbReference type="EMBL" id="SMSE01000003">
    <property type="protein sequence ID" value="TDG12705.1"/>
    <property type="molecule type" value="Genomic_DNA"/>
</dbReference>
<dbReference type="PANTHER" id="PTHR37423">
    <property type="entry name" value="SOLUBLE LYTIC MUREIN TRANSGLYCOSYLASE-RELATED"/>
    <property type="match status" value="1"/>
</dbReference>
<keyword evidence="5" id="KW-1185">Reference proteome</keyword>
<comment type="similarity">
    <text evidence="1">Belongs to the transglycosylase Slt family.</text>
</comment>
<dbReference type="Pfam" id="PF01464">
    <property type="entry name" value="SLT"/>
    <property type="match status" value="1"/>
</dbReference>
<dbReference type="PANTHER" id="PTHR37423:SF2">
    <property type="entry name" value="MEMBRANE-BOUND LYTIC MUREIN TRANSGLYCOSYLASE C"/>
    <property type="match status" value="1"/>
</dbReference>
<name>A0A4R5LQE0_9GAMM</name>
<reference evidence="4 5" key="1">
    <citation type="submission" date="2019-03" db="EMBL/GenBank/DDBJ databases">
        <title>Seongchinamella monodicae gen. nov., sp. nov., a novel member of the Gammaproteobacteria isolated from a tidal mudflat of beach.</title>
        <authorList>
            <person name="Yang H.G."/>
            <person name="Kang J.W."/>
            <person name="Lee S.D."/>
        </authorList>
    </citation>
    <scope>NUCLEOTIDE SEQUENCE [LARGE SCALE GENOMIC DNA]</scope>
    <source>
        <strain evidence="4 5">GH4-78</strain>
    </source>
</reference>
<gene>
    <name evidence="4" type="ORF">E2F43_14095</name>
</gene>
<dbReference type="RefSeq" id="WP_133213748.1">
    <property type="nucleotide sequence ID" value="NZ_SMSE01000003.1"/>
</dbReference>
<keyword evidence="2" id="KW-0732">Signal</keyword>
<feature type="chain" id="PRO_5020572627" evidence="2">
    <location>
        <begin position="20"/>
        <end position="195"/>
    </location>
</feature>
<evidence type="ECO:0000256" key="1">
    <source>
        <dbReference type="ARBA" id="ARBA00007734"/>
    </source>
</evidence>
<organism evidence="4 5">
    <name type="scientific">Seongchinamella unica</name>
    <dbReference type="NCBI Taxonomy" id="2547392"/>
    <lineage>
        <taxon>Bacteria</taxon>
        <taxon>Pseudomonadati</taxon>
        <taxon>Pseudomonadota</taxon>
        <taxon>Gammaproteobacteria</taxon>
        <taxon>Cellvibrionales</taxon>
        <taxon>Halieaceae</taxon>
        <taxon>Seongchinamella</taxon>
    </lineage>
</organism>
<feature type="domain" description="Transglycosylase SLT" evidence="3">
    <location>
        <begin position="78"/>
        <end position="171"/>
    </location>
</feature>
<dbReference type="Gene3D" id="1.10.530.10">
    <property type="match status" value="1"/>
</dbReference>
<accession>A0A4R5LQE0</accession>
<evidence type="ECO:0000313" key="4">
    <source>
        <dbReference type="EMBL" id="TDG12705.1"/>
    </source>
</evidence>
<feature type="signal peptide" evidence="2">
    <location>
        <begin position="1"/>
        <end position="19"/>
    </location>
</feature>
<dbReference type="Proteomes" id="UP000295554">
    <property type="component" value="Unassembled WGS sequence"/>
</dbReference>
<dbReference type="SUPFAM" id="SSF53955">
    <property type="entry name" value="Lysozyme-like"/>
    <property type="match status" value="1"/>
</dbReference>
<proteinExistence type="inferred from homology"/>
<protein>
    <submittedName>
        <fullName evidence="4">Lytic transglycosylase domain-containing protein</fullName>
    </submittedName>
</protein>
<sequence>MQALITALIYLSLALPVLAQPADEAEREELRSFLEATISDADSFEDRYDAEVWLVDMSARLERFIEDPKHRLELLQDIHSAASRADLPPELVLSVIEVESHFDRFAISRVGAQGMMQVMPFWKDEIGRPDDNLTVNKTNFAYGCRILQFYLQRENGHLHRALARYNGSVGRRVYSDKVYRAWRDRWRTKPLNWKD</sequence>
<evidence type="ECO:0000256" key="2">
    <source>
        <dbReference type="SAM" id="SignalP"/>
    </source>
</evidence>
<dbReference type="InterPro" id="IPR023346">
    <property type="entry name" value="Lysozyme-like_dom_sf"/>
</dbReference>
<dbReference type="AlphaFoldDB" id="A0A4R5LQE0"/>
<evidence type="ECO:0000259" key="3">
    <source>
        <dbReference type="Pfam" id="PF01464"/>
    </source>
</evidence>
<dbReference type="CDD" id="cd00254">
    <property type="entry name" value="LT-like"/>
    <property type="match status" value="1"/>
</dbReference>
<evidence type="ECO:0000313" key="5">
    <source>
        <dbReference type="Proteomes" id="UP000295554"/>
    </source>
</evidence>